<dbReference type="PANTHER" id="PTHR11848:SF119">
    <property type="entry name" value="TGF-BETA FAMILY PROFILE DOMAIN-CONTAINING PROTEIN"/>
    <property type="match status" value="1"/>
</dbReference>
<dbReference type="Pfam" id="PF00019">
    <property type="entry name" value="TGF_beta"/>
    <property type="match status" value="1"/>
</dbReference>
<dbReference type="AlphaFoldDB" id="A0A6P3RTB7"/>
<dbReference type="SUPFAM" id="SSF57501">
    <property type="entry name" value="Cystine-knot cytokines"/>
    <property type="match status" value="1"/>
</dbReference>
<name>A0A6P3RTB7_PTEVA</name>
<dbReference type="InterPro" id="IPR001111">
    <property type="entry name" value="TGF-b_propeptide"/>
</dbReference>
<evidence type="ECO:0000313" key="12">
    <source>
        <dbReference type="RefSeq" id="XP_011385557.2"/>
    </source>
</evidence>
<evidence type="ECO:0000256" key="6">
    <source>
        <dbReference type="ARBA" id="ARBA00023030"/>
    </source>
</evidence>
<dbReference type="Pfam" id="PF00688">
    <property type="entry name" value="TGFb_propeptide"/>
    <property type="match status" value="1"/>
</dbReference>
<dbReference type="InterPro" id="IPR029034">
    <property type="entry name" value="Cystine-knot_cytokine"/>
</dbReference>
<dbReference type="PROSITE" id="PS00250">
    <property type="entry name" value="TGF_BETA_1"/>
    <property type="match status" value="1"/>
</dbReference>
<keyword evidence="3" id="KW-0964">Secreted</keyword>
<organism evidence="11 12">
    <name type="scientific">Pteropus vampyrus</name>
    <name type="common">Large flying fox</name>
    <dbReference type="NCBI Taxonomy" id="132908"/>
    <lineage>
        <taxon>Eukaryota</taxon>
        <taxon>Metazoa</taxon>
        <taxon>Chordata</taxon>
        <taxon>Craniata</taxon>
        <taxon>Vertebrata</taxon>
        <taxon>Euteleostomi</taxon>
        <taxon>Mammalia</taxon>
        <taxon>Eutheria</taxon>
        <taxon>Laurasiatheria</taxon>
        <taxon>Chiroptera</taxon>
        <taxon>Yinpterochiroptera</taxon>
        <taxon>Pteropodoidea</taxon>
        <taxon>Pteropodidae</taxon>
        <taxon>Pteropodinae</taxon>
        <taxon>Pteropus</taxon>
    </lineage>
</organism>
<dbReference type="PROSITE" id="PS51362">
    <property type="entry name" value="TGF_BETA_2"/>
    <property type="match status" value="1"/>
</dbReference>
<accession>A0A6P3RTB7</accession>
<protein>
    <submittedName>
        <fullName evidence="12">LOW QUALITY PROTEIN: bone morphogenetic protein 8B-like</fullName>
    </submittedName>
</protein>
<dbReference type="GO" id="GO:0005615">
    <property type="term" value="C:extracellular space"/>
    <property type="evidence" value="ECO:0007669"/>
    <property type="project" value="TreeGrafter"/>
</dbReference>
<dbReference type="Proteomes" id="UP000515202">
    <property type="component" value="Unplaced"/>
</dbReference>
<dbReference type="InterPro" id="IPR001839">
    <property type="entry name" value="TGF-b_C"/>
</dbReference>
<keyword evidence="8" id="KW-0325">Glycoprotein</keyword>
<sequence length="400" mass="44946">EARPGARPQYLIISGSLGTPEAMASLRLLAYGSGFCGFLGPGLPPGPATPEPEPGARAERAPPCLAVELDRALGHQEPHWKEFRFDLTQIPAGEAVTAAEFRIYKLPSTRLLNRTLHVSMFEVVREQANRESDLFFLDLQTLRAGDEGWLVLDVTAASDRWLLNRNKDLGLRLYVETEDGHSVDPGLAGLLGQRAPRSKQPFMVTFFRASSSPIRAPRAVRPLKRRLPKKTNELPQPNKLPGIFDDVHGSHGRHVCRRHELYVSFQDLGWLDWVIAPQGYSAYYCEGECSFPLDSCMNATNHAILQSLVSTAPVLPGPLGRVHWEEGLGQPGGQWECLLRSRSSLSVEPLLLRVRVVRFPHMCRCWSLWGHTMCRLCRCTHICTHMHMETCRYGWWNPDS</sequence>
<dbReference type="KEGG" id="pvp:105311245"/>
<evidence type="ECO:0000256" key="5">
    <source>
        <dbReference type="ARBA" id="ARBA00022729"/>
    </source>
</evidence>
<dbReference type="InterPro" id="IPR015615">
    <property type="entry name" value="TGF-beta-rel"/>
</dbReference>
<keyword evidence="6 9" id="KW-0339">Growth factor</keyword>
<dbReference type="SMART" id="SM00204">
    <property type="entry name" value="TGFB"/>
    <property type="match status" value="1"/>
</dbReference>
<gene>
    <name evidence="12" type="primary">LOC105311245</name>
</gene>
<feature type="domain" description="TGF-beta family profile" evidence="10">
    <location>
        <begin position="234"/>
        <end position="380"/>
    </location>
</feature>
<dbReference type="GeneID" id="105311245"/>
<proteinExistence type="inferred from homology"/>
<dbReference type="Gene3D" id="2.60.120.970">
    <property type="match status" value="1"/>
</dbReference>
<evidence type="ECO:0000256" key="2">
    <source>
        <dbReference type="ARBA" id="ARBA00006656"/>
    </source>
</evidence>
<dbReference type="GO" id="GO:0008083">
    <property type="term" value="F:growth factor activity"/>
    <property type="evidence" value="ECO:0007669"/>
    <property type="project" value="UniProtKB-KW"/>
</dbReference>
<dbReference type="InterPro" id="IPR017948">
    <property type="entry name" value="TGFb_CS"/>
</dbReference>
<evidence type="ECO:0000256" key="7">
    <source>
        <dbReference type="ARBA" id="ARBA00023157"/>
    </source>
</evidence>
<keyword evidence="5" id="KW-0732">Signal</keyword>
<comment type="subcellular location">
    <subcellularLocation>
        <location evidence="1">Secreted</location>
    </subcellularLocation>
</comment>
<evidence type="ECO:0000313" key="11">
    <source>
        <dbReference type="Proteomes" id="UP000515202"/>
    </source>
</evidence>
<comment type="similarity">
    <text evidence="2 9">Belongs to the TGF-beta family.</text>
</comment>
<evidence type="ECO:0000256" key="1">
    <source>
        <dbReference type="ARBA" id="ARBA00004613"/>
    </source>
</evidence>
<keyword evidence="11" id="KW-1185">Reference proteome</keyword>
<evidence type="ECO:0000256" key="8">
    <source>
        <dbReference type="ARBA" id="ARBA00023180"/>
    </source>
</evidence>
<dbReference type="PANTHER" id="PTHR11848">
    <property type="entry name" value="TGF-BETA FAMILY"/>
    <property type="match status" value="1"/>
</dbReference>
<keyword evidence="4" id="KW-0165">Cleavage on pair of basic residues</keyword>
<dbReference type="OrthoDB" id="5987191at2759"/>
<evidence type="ECO:0000259" key="10">
    <source>
        <dbReference type="PROSITE" id="PS51362"/>
    </source>
</evidence>
<keyword evidence="7" id="KW-1015">Disulfide bond</keyword>
<evidence type="ECO:0000256" key="3">
    <source>
        <dbReference type="ARBA" id="ARBA00022525"/>
    </source>
</evidence>
<feature type="non-terminal residue" evidence="12">
    <location>
        <position position="1"/>
    </location>
</feature>
<reference evidence="12" key="1">
    <citation type="submission" date="2025-08" db="UniProtKB">
        <authorList>
            <consortium name="RefSeq"/>
        </authorList>
    </citation>
    <scope>IDENTIFICATION</scope>
    <source>
        <tissue evidence="12">Kidney</tissue>
    </source>
</reference>
<dbReference type="Gene3D" id="2.10.90.10">
    <property type="entry name" value="Cystine-knot cytokines"/>
    <property type="match status" value="1"/>
</dbReference>
<dbReference type="GO" id="GO:0005125">
    <property type="term" value="F:cytokine activity"/>
    <property type="evidence" value="ECO:0007669"/>
    <property type="project" value="TreeGrafter"/>
</dbReference>
<evidence type="ECO:0000256" key="4">
    <source>
        <dbReference type="ARBA" id="ARBA00022685"/>
    </source>
</evidence>
<dbReference type="RefSeq" id="XP_011385557.2">
    <property type="nucleotide sequence ID" value="XM_011387255.2"/>
</dbReference>
<evidence type="ECO:0000256" key="9">
    <source>
        <dbReference type="RuleBase" id="RU000354"/>
    </source>
</evidence>